<organism evidence="1">
    <name type="scientific">viral metagenome</name>
    <dbReference type="NCBI Taxonomy" id="1070528"/>
    <lineage>
        <taxon>unclassified sequences</taxon>
        <taxon>metagenomes</taxon>
        <taxon>organismal metagenomes</taxon>
    </lineage>
</organism>
<evidence type="ECO:0000313" key="1">
    <source>
        <dbReference type="EMBL" id="QHS89827.1"/>
    </source>
</evidence>
<dbReference type="AlphaFoldDB" id="A0A6C0BC38"/>
<proteinExistence type="predicted"/>
<dbReference type="EMBL" id="MN739120">
    <property type="protein sequence ID" value="QHS89827.1"/>
    <property type="molecule type" value="Genomic_DNA"/>
</dbReference>
<accession>A0A6C0BC38</accession>
<sequence length="212" mass="25005">MRLKIQCSFEDDIINELYDSNDFYVHSIQYDGFNMYIFILEENIQYFELQSKLKDYVLDFINARILLLNYKITMKNFIMAPILQQRFLVSVEFYIKGNPNVNKNTINLFATECVSDLPRYELLIINMFCYNYFTVSDLEFTNCKAVFTITSDWNNLGIMNSIDISKNIQCTSFEDGIYRTGNFIFEEVEKGDILICHDLDCRNLDGITIQEI</sequence>
<name>A0A6C0BC38_9ZZZZ</name>
<protein>
    <submittedName>
        <fullName evidence="1">Uncharacterized protein</fullName>
    </submittedName>
</protein>
<reference evidence="1" key="1">
    <citation type="journal article" date="2020" name="Nature">
        <title>Giant virus diversity and host interactions through global metagenomics.</title>
        <authorList>
            <person name="Schulz F."/>
            <person name="Roux S."/>
            <person name="Paez-Espino D."/>
            <person name="Jungbluth S."/>
            <person name="Walsh D.A."/>
            <person name="Denef V.J."/>
            <person name="McMahon K.D."/>
            <person name="Konstantinidis K.T."/>
            <person name="Eloe-Fadrosh E.A."/>
            <person name="Kyrpides N.C."/>
            <person name="Woyke T."/>
        </authorList>
    </citation>
    <scope>NUCLEOTIDE SEQUENCE</scope>
    <source>
        <strain evidence="1">GVMAG-M-3300010160-4</strain>
    </source>
</reference>